<dbReference type="GO" id="GO:0016491">
    <property type="term" value="F:oxidoreductase activity"/>
    <property type="evidence" value="ECO:0007669"/>
    <property type="project" value="UniProtKB-KW"/>
</dbReference>
<dbReference type="InterPro" id="IPR036291">
    <property type="entry name" value="NAD(P)-bd_dom_sf"/>
</dbReference>
<dbReference type="InterPro" id="IPR020904">
    <property type="entry name" value="Sc_DH/Rdtase_CS"/>
</dbReference>
<dbReference type="FunFam" id="3.40.50.720:FF:000084">
    <property type="entry name" value="Short-chain dehydrogenase reductase"/>
    <property type="match status" value="1"/>
</dbReference>
<dbReference type="Gene3D" id="3.40.50.720">
    <property type="entry name" value="NAD(P)-binding Rossmann-like Domain"/>
    <property type="match status" value="1"/>
</dbReference>
<dbReference type="SUPFAM" id="SSF51735">
    <property type="entry name" value="NAD(P)-binding Rossmann-fold domains"/>
    <property type="match status" value="1"/>
</dbReference>
<sequence>MSDFQNRVAVVTGGVKGIGAACVRALIHEGARVAVLDMDEAVGAELCAELGDKARFFPTDVSRGSAVEAAFEAIRTQLGAPTLLVNNAGIQHYGTVTETSEEEWDRVLGINLKSLFLCSRAAIPSMLESGGGAIVNMASVQSFVSQARVAPYTTSKTAILGLTRSIAIDYAPRVRCNAVCPGSVDTPMLRNAVVLSPDPQAVLDECRAGNPLGRIGTPEEIADLVLFLLSDKAAFITGQAIRIDGGLGLETGGSKRD</sequence>
<accession>A0A2S8SR65</accession>
<dbReference type="PROSITE" id="PS00061">
    <property type="entry name" value="ADH_SHORT"/>
    <property type="match status" value="1"/>
</dbReference>
<dbReference type="CDD" id="cd05233">
    <property type="entry name" value="SDR_c"/>
    <property type="match status" value="1"/>
</dbReference>
<dbReference type="OrthoDB" id="9804104at2"/>
<dbReference type="AlphaFoldDB" id="A0A2S8SR65"/>
<comment type="caution">
    <text evidence="3">The sequence shown here is derived from an EMBL/GenBank/DDBJ whole genome shotgun (WGS) entry which is preliminary data.</text>
</comment>
<evidence type="ECO:0000313" key="4">
    <source>
        <dbReference type="Proteomes" id="UP000237684"/>
    </source>
</evidence>
<protein>
    <submittedName>
        <fullName evidence="3">NAD(P)-dependent dehydrogenase, short-chain alcohol dehydrogenase family</fullName>
    </submittedName>
</protein>
<evidence type="ECO:0000313" key="3">
    <source>
        <dbReference type="EMBL" id="PQV63275.1"/>
    </source>
</evidence>
<keyword evidence="4" id="KW-1185">Reference proteome</keyword>
<dbReference type="PRINTS" id="PR00081">
    <property type="entry name" value="GDHRDH"/>
</dbReference>
<dbReference type="PANTHER" id="PTHR24321:SF8">
    <property type="entry name" value="ESTRADIOL 17-BETA-DEHYDROGENASE 8-RELATED"/>
    <property type="match status" value="1"/>
</dbReference>
<organism evidence="3 4">
    <name type="scientific">Abditibacterium utsteinense</name>
    <dbReference type="NCBI Taxonomy" id="1960156"/>
    <lineage>
        <taxon>Bacteria</taxon>
        <taxon>Pseudomonadati</taxon>
        <taxon>Abditibacteriota</taxon>
        <taxon>Abditibacteriia</taxon>
        <taxon>Abditibacteriales</taxon>
        <taxon>Abditibacteriaceae</taxon>
        <taxon>Abditibacterium</taxon>
    </lineage>
</organism>
<dbReference type="Pfam" id="PF13561">
    <property type="entry name" value="adh_short_C2"/>
    <property type="match status" value="1"/>
</dbReference>
<proteinExistence type="inferred from homology"/>
<evidence type="ECO:0000256" key="1">
    <source>
        <dbReference type="ARBA" id="ARBA00006484"/>
    </source>
</evidence>
<keyword evidence="2" id="KW-0560">Oxidoreductase</keyword>
<dbReference type="InterPro" id="IPR002347">
    <property type="entry name" value="SDR_fam"/>
</dbReference>
<dbReference type="RefSeq" id="WP_106380521.1">
    <property type="nucleotide sequence ID" value="NZ_NIGF01000013.1"/>
</dbReference>
<dbReference type="PRINTS" id="PR00080">
    <property type="entry name" value="SDRFAMILY"/>
</dbReference>
<comment type="similarity">
    <text evidence="1">Belongs to the short-chain dehydrogenases/reductases (SDR) family.</text>
</comment>
<name>A0A2S8SR65_9BACT</name>
<dbReference type="NCBIfam" id="NF005559">
    <property type="entry name" value="PRK07231.1"/>
    <property type="match status" value="1"/>
</dbReference>
<dbReference type="EMBL" id="NIGF01000013">
    <property type="protein sequence ID" value="PQV63275.1"/>
    <property type="molecule type" value="Genomic_DNA"/>
</dbReference>
<evidence type="ECO:0000256" key="2">
    <source>
        <dbReference type="ARBA" id="ARBA00023002"/>
    </source>
</evidence>
<dbReference type="PANTHER" id="PTHR24321">
    <property type="entry name" value="DEHYDROGENASES, SHORT CHAIN"/>
    <property type="match status" value="1"/>
</dbReference>
<dbReference type="InParanoid" id="A0A2S8SR65"/>
<reference evidence="3 4" key="1">
    <citation type="journal article" date="2018" name="Syst. Appl. Microbiol.">
        <title>Abditibacterium utsteinense sp. nov., the first cultivated member of candidate phylum FBP, isolated from ice-free Antarctic soil samples.</title>
        <authorList>
            <person name="Tahon G."/>
            <person name="Tytgat B."/>
            <person name="Lebbe L."/>
            <person name="Carlier A."/>
            <person name="Willems A."/>
        </authorList>
    </citation>
    <scope>NUCLEOTIDE SEQUENCE [LARGE SCALE GENOMIC DNA]</scope>
    <source>
        <strain evidence="3 4">LMG 29911</strain>
    </source>
</reference>
<dbReference type="Proteomes" id="UP000237684">
    <property type="component" value="Unassembled WGS sequence"/>
</dbReference>
<gene>
    <name evidence="3" type="ORF">B1R32_1132</name>
</gene>